<evidence type="ECO:0008006" key="6">
    <source>
        <dbReference type="Google" id="ProtNLM"/>
    </source>
</evidence>
<comment type="caution">
    <text evidence="4">The sequence shown here is derived from an EMBL/GenBank/DDBJ whole genome shotgun (WGS) entry which is preliminary data.</text>
</comment>
<feature type="region of interest" description="Disordered" evidence="1">
    <location>
        <begin position="255"/>
        <end position="282"/>
    </location>
</feature>
<protein>
    <recommendedName>
        <fullName evidence="6">DUF4283 domain-containing protein</fullName>
    </recommendedName>
</protein>
<evidence type="ECO:0000256" key="1">
    <source>
        <dbReference type="SAM" id="MobiDB-lite"/>
    </source>
</evidence>
<dbReference type="Proteomes" id="UP000554482">
    <property type="component" value="Unassembled WGS sequence"/>
</dbReference>
<dbReference type="PANTHER" id="PTHR31286">
    <property type="entry name" value="GLYCINE-RICH CELL WALL STRUCTURAL PROTEIN 1.8-LIKE"/>
    <property type="match status" value="1"/>
</dbReference>
<keyword evidence="5" id="KW-1185">Reference proteome</keyword>
<reference evidence="4 5" key="1">
    <citation type="submission" date="2020-06" db="EMBL/GenBank/DDBJ databases">
        <title>Transcriptomic and genomic resources for Thalictrum thalictroides and T. hernandezii: Facilitating candidate gene discovery in an emerging model plant lineage.</title>
        <authorList>
            <person name="Arias T."/>
            <person name="Riano-Pachon D.M."/>
            <person name="Di Stilio V.S."/>
        </authorList>
    </citation>
    <scope>NUCLEOTIDE SEQUENCE [LARGE SCALE GENOMIC DNA]</scope>
    <source>
        <strain evidence="5">cv. WT478/WT964</strain>
        <tissue evidence="4">Leaves</tissue>
    </source>
</reference>
<sequence length="628" mass="70244">MELPLDMLQANNNLWNDYVIFTLYGGDNLNPNHVLKAVRKKWGVQNSADIVRFGKNIYVCNFMRLKDKERVVEKEPWTVLGHLLIVFPYDGIINTDELRLERVPLWMSVKGLLLQHMHMDTVQMIASAAGEVEIVLPQIIVPRTAEGFRAKVRVLVNTPLIQGCEVNTVEGRKIWVDFKYNNLPPTYCTTCLRLGHDRYACNFPPEIVEEEQEDVQENDLNIKGVMSQPLDVIDHNVRLLECGINTELPMGLTLTQPTSPTYQSGGPSTGDIKGKGPMPGPDLSDKIDKEILQIWAAMGYNRPGPIRINDNPNPLQHTPSSLATATSPPPSSSSFISTTINPYPKEIPFFTPSDYPITLPSPTIHDNSSPIQKTDFFHPTSNNNVQNPYNHNKKRGRPIGATKERCLARKIANQSNDLLLESPRPKKRGRRSISKINCSEFILQQTLPTIPENNNIPPNLDLVLELIAQPEMSNFLRNLGILNSTFDIPIPIASSDATVTEVRNTTTTTLPAPTSLTPHQLQNELLIFQQNEAKIYGHTNNSFIESSNTLPLFDQEPHNEFLTTDNVGTTETRSILTHPETLGNMISSMAATDLELYGFAPENKLEPSPAASGTNTVVRFYLKNLNFS</sequence>
<proteinExistence type="predicted"/>
<dbReference type="InterPro" id="IPR025558">
    <property type="entry name" value="DUF4283"/>
</dbReference>
<evidence type="ECO:0000313" key="5">
    <source>
        <dbReference type="Proteomes" id="UP000554482"/>
    </source>
</evidence>
<accession>A0A7J6W3D9</accession>
<dbReference type="Pfam" id="PF14111">
    <property type="entry name" value="DUF4283"/>
    <property type="match status" value="1"/>
</dbReference>
<evidence type="ECO:0000313" key="4">
    <source>
        <dbReference type="EMBL" id="KAF5191886.1"/>
    </source>
</evidence>
<dbReference type="InterPro" id="IPR025836">
    <property type="entry name" value="Zn_knuckle_CX2CX4HX4C"/>
</dbReference>
<dbReference type="EMBL" id="JABWDY010022213">
    <property type="protein sequence ID" value="KAF5191886.1"/>
    <property type="molecule type" value="Genomic_DNA"/>
</dbReference>
<dbReference type="Pfam" id="PF14392">
    <property type="entry name" value="zf-CCHC_4"/>
    <property type="match status" value="1"/>
</dbReference>
<feature type="compositionally biased region" description="Low complexity" evidence="1">
    <location>
        <begin position="318"/>
        <end position="336"/>
    </location>
</feature>
<evidence type="ECO:0000259" key="3">
    <source>
        <dbReference type="Pfam" id="PF14392"/>
    </source>
</evidence>
<gene>
    <name evidence="4" type="ORF">FRX31_018527</name>
</gene>
<dbReference type="InterPro" id="IPR040256">
    <property type="entry name" value="At4g02000-like"/>
</dbReference>
<feature type="domain" description="Zinc knuckle CX2CX4HX4C" evidence="3">
    <location>
        <begin position="158"/>
        <end position="202"/>
    </location>
</feature>
<feature type="domain" description="DUF4283" evidence="2">
    <location>
        <begin position="11"/>
        <end position="88"/>
    </location>
</feature>
<evidence type="ECO:0000259" key="2">
    <source>
        <dbReference type="Pfam" id="PF14111"/>
    </source>
</evidence>
<dbReference type="AlphaFoldDB" id="A0A7J6W3D9"/>
<feature type="region of interest" description="Disordered" evidence="1">
    <location>
        <begin position="306"/>
        <end position="336"/>
    </location>
</feature>
<organism evidence="4 5">
    <name type="scientific">Thalictrum thalictroides</name>
    <name type="common">Rue-anemone</name>
    <name type="synonym">Anemone thalictroides</name>
    <dbReference type="NCBI Taxonomy" id="46969"/>
    <lineage>
        <taxon>Eukaryota</taxon>
        <taxon>Viridiplantae</taxon>
        <taxon>Streptophyta</taxon>
        <taxon>Embryophyta</taxon>
        <taxon>Tracheophyta</taxon>
        <taxon>Spermatophyta</taxon>
        <taxon>Magnoliopsida</taxon>
        <taxon>Ranunculales</taxon>
        <taxon>Ranunculaceae</taxon>
        <taxon>Thalictroideae</taxon>
        <taxon>Thalictrum</taxon>
    </lineage>
</organism>
<feature type="compositionally biased region" description="Polar residues" evidence="1">
    <location>
        <begin position="255"/>
        <end position="266"/>
    </location>
</feature>
<dbReference type="PANTHER" id="PTHR31286:SF167">
    <property type="entry name" value="OS09G0268800 PROTEIN"/>
    <property type="match status" value="1"/>
</dbReference>
<name>A0A7J6W3D9_THATH</name>